<evidence type="ECO:0000256" key="4">
    <source>
        <dbReference type="ARBA" id="ARBA00022617"/>
    </source>
</evidence>
<dbReference type="Proteomes" id="UP000663853">
    <property type="component" value="Unassembled WGS sequence"/>
</dbReference>
<evidence type="ECO:0000256" key="10">
    <source>
        <dbReference type="RuleBase" id="RU000461"/>
    </source>
</evidence>
<dbReference type="SUPFAM" id="SSF48264">
    <property type="entry name" value="Cytochrome P450"/>
    <property type="match status" value="1"/>
</dbReference>
<comment type="similarity">
    <text evidence="3 10">Belongs to the cytochrome P450 family.</text>
</comment>
<dbReference type="InterPro" id="IPR002401">
    <property type="entry name" value="Cyt_P450_E_grp-I"/>
</dbReference>
<dbReference type="AlphaFoldDB" id="A0A8H3B020"/>
<dbReference type="InterPro" id="IPR017972">
    <property type="entry name" value="Cyt_P450_CS"/>
</dbReference>
<keyword evidence="8 10" id="KW-0503">Monooxygenase</keyword>
<organism evidence="11 12">
    <name type="scientific">Rhizoctonia solani</name>
    <dbReference type="NCBI Taxonomy" id="456999"/>
    <lineage>
        <taxon>Eukaryota</taxon>
        <taxon>Fungi</taxon>
        <taxon>Dikarya</taxon>
        <taxon>Basidiomycota</taxon>
        <taxon>Agaricomycotina</taxon>
        <taxon>Agaricomycetes</taxon>
        <taxon>Cantharellales</taxon>
        <taxon>Ceratobasidiaceae</taxon>
        <taxon>Rhizoctonia</taxon>
    </lineage>
</organism>
<keyword evidence="6 10" id="KW-0560">Oxidoreductase</keyword>
<proteinExistence type="inferred from homology"/>
<dbReference type="PRINTS" id="PR00463">
    <property type="entry name" value="EP450I"/>
</dbReference>
<name>A0A8H3B020_9AGAM</name>
<keyword evidence="4 9" id="KW-0349">Heme</keyword>
<evidence type="ECO:0000256" key="8">
    <source>
        <dbReference type="ARBA" id="ARBA00023033"/>
    </source>
</evidence>
<feature type="binding site" description="axial binding residue" evidence="9">
    <location>
        <position position="312"/>
    </location>
    <ligand>
        <name>heme</name>
        <dbReference type="ChEBI" id="CHEBI:30413"/>
    </ligand>
    <ligandPart>
        <name>Fe</name>
        <dbReference type="ChEBI" id="CHEBI:18248"/>
    </ligandPart>
</feature>
<gene>
    <name evidence="11" type="ORF">RDB_LOCUS40480</name>
</gene>
<comment type="cofactor">
    <cofactor evidence="1 9">
        <name>heme</name>
        <dbReference type="ChEBI" id="CHEBI:30413"/>
    </cofactor>
</comment>
<dbReference type="PRINTS" id="PR00385">
    <property type="entry name" value="P450"/>
</dbReference>
<dbReference type="PANTHER" id="PTHR46300:SF7">
    <property type="entry name" value="P450, PUTATIVE (EUROFUNG)-RELATED"/>
    <property type="match status" value="1"/>
</dbReference>
<evidence type="ECO:0008006" key="13">
    <source>
        <dbReference type="Google" id="ProtNLM"/>
    </source>
</evidence>
<dbReference type="EMBL" id="CAJMXA010000835">
    <property type="protein sequence ID" value="CAE6444324.1"/>
    <property type="molecule type" value="Genomic_DNA"/>
</dbReference>
<dbReference type="InterPro" id="IPR050364">
    <property type="entry name" value="Cytochrome_P450_fung"/>
</dbReference>
<evidence type="ECO:0000313" key="11">
    <source>
        <dbReference type="EMBL" id="CAE6444324.1"/>
    </source>
</evidence>
<dbReference type="GO" id="GO:0004497">
    <property type="term" value="F:monooxygenase activity"/>
    <property type="evidence" value="ECO:0007669"/>
    <property type="project" value="UniProtKB-KW"/>
</dbReference>
<evidence type="ECO:0000256" key="1">
    <source>
        <dbReference type="ARBA" id="ARBA00001971"/>
    </source>
</evidence>
<evidence type="ECO:0000256" key="7">
    <source>
        <dbReference type="ARBA" id="ARBA00023004"/>
    </source>
</evidence>
<dbReference type="InterPro" id="IPR036396">
    <property type="entry name" value="Cyt_P450_sf"/>
</dbReference>
<dbReference type="PANTHER" id="PTHR46300">
    <property type="entry name" value="P450, PUTATIVE (EUROFUNG)-RELATED-RELATED"/>
    <property type="match status" value="1"/>
</dbReference>
<dbReference type="GO" id="GO:0005506">
    <property type="term" value="F:iron ion binding"/>
    <property type="evidence" value="ECO:0007669"/>
    <property type="project" value="InterPro"/>
</dbReference>
<dbReference type="GO" id="GO:0016705">
    <property type="term" value="F:oxidoreductase activity, acting on paired donors, with incorporation or reduction of molecular oxygen"/>
    <property type="evidence" value="ECO:0007669"/>
    <property type="project" value="InterPro"/>
</dbReference>
<evidence type="ECO:0000256" key="6">
    <source>
        <dbReference type="ARBA" id="ARBA00023002"/>
    </source>
</evidence>
<evidence type="ECO:0000256" key="3">
    <source>
        <dbReference type="ARBA" id="ARBA00010617"/>
    </source>
</evidence>
<evidence type="ECO:0000256" key="5">
    <source>
        <dbReference type="ARBA" id="ARBA00022723"/>
    </source>
</evidence>
<comment type="caution">
    <text evidence="11">The sequence shown here is derived from an EMBL/GenBank/DDBJ whole genome shotgun (WGS) entry which is preliminary data.</text>
</comment>
<dbReference type="GO" id="GO:0020037">
    <property type="term" value="F:heme binding"/>
    <property type="evidence" value="ECO:0007669"/>
    <property type="project" value="InterPro"/>
</dbReference>
<dbReference type="Gene3D" id="1.10.630.10">
    <property type="entry name" value="Cytochrome P450"/>
    <property type="match status" value="1"/>
</dbReference>
<accession>A0A8H3B020</accession>
<evidence type="ECO:0000256" key="9">
    <source>
        <dbReference type="PIRSR" id="PIRSR602401-1"/>
    </source>
</evidence>
<protein>
    <recommendedName>
        <fullName evidence="13">O-methylsterigmatocystin oxidoreductase</fullName>
    </recommendedName>
</protein>
<evidence type="ECO:0000313" key="12">
    <source>
        <dbReference type="Proteomes" id="UP000663853"/>
    </source>
</evidence>
<dbReference type="PROSITE" id="PS00086">
    <property type="entry name" value="CYTOCHROME_P450"/>
    <property type="match status" value="1"/>
</dbReference>
<reference evidence="11" key="1">
    <citation type="submission" date="2021-01" db="EMBL/GenBank/DDBJ databases">
        <authorList>
            <person name="Kaushik A."/>
        </authorList>
    </citation>
    <scope>NUCLEOTIDE SEQUENCE</scope>
    <source>
        <strain evidence="11">AG6-10EEA</strain>
    </source>
</reference>
<keyword evidence="7 9" id="KW-0408">Iron</keyword>
<keyword evidence="5 9" id="KW-0479">Metal-binding</keyword>
<dbReference type="Pfam" id="PF00067">
    <property type="entry name" value="p450"/>
    <property type="match status" value="1"/>
</dbReference>
<dbReference type="InterPro" id="IPR001128">
    <property type="entry name" value="Cyt_P450"/>
</dbReference>
<sequence>MFKEPSLLDWSNHVVLLEYGDQWRHHRRMLNNWLNAHAVSQFHCLQEHQVRLMLRRLVNVPGESHPFEEVKDALFYSHRLIRGNVYNQPDFLVNVFPSLKYVPDWFPGTGWKRTAREWRALKESAQSLPYEWTKTQLEAGVTEPSILSMLLQNHRLTSNLTAKEKELRLKELTWIIVAAGTDTTSATLTAFVAAMVLNSHVQTKAQKELDDILGLVSLPTMADQERLPYIRNLIQEVLRWHPVAPIGVPHSCRQDDIYEGYEIERGTIVIGNIWAITRNKVVYKDPEVFDPDRFLDPSVPYAPAFGWGRRKCPGVYFAEASLFITAATLLATFRFSQKKDSNGQEIPPRLEAVSNSIVMELKPFEFELEFRSDKHRQLIPE</sequence>
<evidence type="ECO:0000256" key="2">
    <source>
        <dbReference type="ARBA" id="ARBA00005179"/>
    </source>
</evidence>
<comment type="pathway">
    <text evidence="2">Secondary metabolite biosynthesis.</text>
</comment>